<keyword evidence="2" id="KW-0472">Membrane</keyword>
<evidence type="ECO:0008006" key="5">
    <source>
        <dbReference type="Google" id="ProtNLM"/>
    </source>
</evidence>
<comment type="caution">
    <text evidence="3">The sequence shown here is derived from an EMBL/GenBank/DDBJ whole genome shotgun (WGS) entry which is preliminary data.</text>
</comment>
<reference evidence="4" key="1">
    <citation type="journal article" date="2019" name="Int. J. Syst. Evol. Microbiol.">
        <title>The Global Catalogue of Microorganisms (GCM) 10K type strain sequencing project: providing services to taxonomists for standard genome sequencing and annotation.</title>
        <authorList>
            <consortium name="The Broad Institute Genomics Platform"/>
            <consortium name="The Broad Institute Genome Sequencing Center for Infectious Disease"/>
            <person name="Wu L."/>
            <person name="Ma J."/>
        </authorList>
    </citation>
    <scope>NUCLEOTIDE SEQUENCE [LARGE SCALE GENOMIC DNA]</scope>
    <source>
        <strain evidence="4">JCM 17926</strain>
    </source>
</reference>
<accession>A0ABP8LT59</accession>
<dbReference type="EMBL" id="BAABHC010000014">
    <property type="protein sequence ID" value="GAA4434639.1"/>
    <property type="molecule type" value="Genomic_DNA"/>
</dbReference>
<evidence type="ECO:0000313" key="3">
    <source>
        <dbReference type="EMBL" id="GAA4434639.1"/>
    </source>
</evidence>
<keyword evidence="1" id="KW-0175">Coiled coil</keyword>
<keyword evidence="4" id="KW-1185">Reference proteome</keyword>
<keyword evidence="2" id="KW-0812">Transmembrane</keyword>
<gene>
    <name evidence="3" type="ORF">GCM10023188_25790</name>
</gene>
<proteinExistence type="predicted"/>
<organism evidence="3 4">
    <name type="scientific">Pontibacter saemangeumensis</name>
    <dbReference type="NCBI Taxonomy" id="1084525"/>
    <lineage>
        <taxon>Bacteria</taxon>
        <taxon>Pseudomonadati</taxon>
        <taxon>Bacteroidota</taxon>
        <taxon>Cytophagia</taxon>
        <taxon>Cytophagales</taxon>
        <taxon>Hymenobacteraceae</taxon>
        <taxon>Pontibacter</taxon>
    </lineage>
</organism>
<dbReference type="Proteomes" id="UP001500552">
    <property type="component" value="Unassembled WGS sequence"/>
</dbReference>
<sequence length="894" mass="96975">MAEQNQEVLIRINIDEGTYKKKIVDLQKEILKTKQEEQELAKAIKLAGTATEDQVEQQVALKARLKELNAEQRVAVNVLDSKAKADKAALGSIDQMRAQLSLLTRQWNELSEEERENTELGKQLGKQTKELSDKLKGQEAVIGDMRRNVGNYAESLLSAVDGTGLLANITSKAKGAQEAYTATLNITKASLAGNITMLKAFKLALAATGIGAVVLLLGGLVSWLTRTQEGIDFVSKKTAGITTVIGALTDKLSAVGKATIDWFNGIEDLGDFLSKLGDVILVNVTNRIKGFAVILEAIQNRDFSKLQDGVTQVATGITDATAKAKAFAMEMNEVRKSAEGIEVEFQRIREAERALNVERSKSRAEVKAYKLVADDITKSEKERTEAAQKALSIEQGLLNQQLKLQEEKIANIKANQALTNNLTADNDELAAEEMKLADLRGESLEKQVELQNKLNSLTKEGADKRAAAAQQLAEKEAAAYKKRLEDEKALLEIAVLRTDEGSDERLQAQMALAEKEMEIALAAKDLTENQKKLIQAQYDQQEIAARKEHAEKIVAIAKAQAEEFARVKQAEYQQAIEYTNDYYDQERLKATQALADGSIGQAEYQRQLEEIHRQSLENQLQNAREYGEETVAIEQGIAEAKIAERQKEADIKALIAQAEYDTAMTIAGAMGDLLSIVSGQSSAAAEFQKAITLFQIAIDTASAISNIAKGATAVGTSTAIASGPLGAVSGPLATAAYYATNVATVIANIAKAKALLSDEAPKAPQFYAGGYTGDGGKYEAAGIVHKGEYVLTQEMVKSNPDLVQQLEAARVKNASMTLRLETAGLKGYAAGGPVTAPVYRMPPVIREQLAGTPMPAIDYNRLAQAMRQVRVQAAITDIRAADRKYSAKMQIANQ</sequence>
<feature type="coiled-coil region" evidence="1">
    <location>
        <begin position="23"/>
        <end position="130"/>
    </location>
</feature>
<evidence type="ECO:0000256" key="2">
    <source>
        <dbReference type="SAM" id="Phobius"/>
    </source>
</evidence>
<protein>
    <recommendedName>
        <fullName evidence="5">Chromosome segregation ATPase</fullName>
    </recommendedName>
</protein>
<evidence type="ECO:0000256" key="1">
    <source>
        <dbReference type="SAM" id="Coils"/>
    </source>
</evidence>
<keyword evidence="2" id="KW-1133">Transmembrane helix</keyword>
<feature type="coiled-coil region" evidence="1">
    <location>
        <begin position="470"/>
        <end position="530"/>
    </location>
</feature>
<evidence type="ECO:0000313" key="4">
    <source>
        <dbReference type="Proteomes" id="UP001500552"/>
    </source>
</evidence>
<feature type="transmembrane region" description="Helical" evidence="2">
    <location>
        <begin position="203"/>
        <end position="224"/>
    </location>
</feature>
<name>A0ABP8LT59_9BACT</name>
<dbReference type="RefSeq" id="WP_345159610.1">
    <property type="nucleotide sequence ID" value="NZ_BAABHC010000014.1"/>
</dbReference>